<name>A0ABD6D3V2_9EURY</name>
<evidence type="ECO:0000259" key="2">
    <source>
        <dbReference type="Pfam" id="PF22725"/>
    </source>
</evidence>
<gene>
    <name evidence="3" type="ORF">ACFSBW_03420</name>
</gene>
<protein>
    <submittedName>
        <fullName evidence="3">Gfo/Idh/MocA family oxidoreductase</fullName>
    </submittedName>
</protein>
<dbReference type="Pfam" id="PF01408">
    <property type="entry name" value="GFO_IDH_MocA"/>
    <property type="match status" value="1"/>
</dbReference>
<feature type="domain" description="Gfo/Idh/MocA-like oxidoreductase N-terminal" evidence="1">
    <location>
        <begin position="12"/>
        <end position="125"/>
    </location>
</feature>
<sequence>MTRETDTESLTAGVIGVGSMGQHHARIYNELPEANLVGVYDVDTEQAVEIAEKNGTEALEIDELLASVEVVSIAVPTAYHYEMATKAIEHGVHVLIEKPFVDERDQGEELLAQADENDVLVQVGHIERFNPAIMALRDIVPDLDIISVDAKRLGPPIDRELGDTVVRDLMIHDIDILLWLIDASVTSVAAFDTNEAHTIANFEFDDGTVGSLTASRVTQRKVRELTITAESCHVEVDYIDQSVEIYRHSLPEYIEENGDIRYRHESIVERPMVDNAEPLKSELSAFIDAAQTGNIPTVSGQDGLRAVEYVEAIEELTTRDSTATNNE</sequence>
<reference evidence="3 4" key="1">
    <citation type="journal article" date="2019" name="Int. J. Syst. Evol. Microbiol.">
        <title>The Global Catalogue of Microorganisms (GCM) 10K type strain sequencing project: providing services to taxonomists for standard genome sequencing and annotation.</title>
        <authorList>
            <consortium name="The Broad Institute Genomics Platform"/>
            <consortium name="The Broad Institute Genome Sequencing Center for Infectious Disease"/>
            <person name="Wu L."/>
            <person name="Ma J."/>
        </authorList>
    </citation>
    <scope>NUCLEOTIDE SEQUENCE [LARGE SCALE GENOMIC DNA]</scope>
    <source>
        <strain evidence="3 4">CGMCC 1.10593</strain>
    </source>
</reference>
<evidence type="ECO:0000313" key="4">
    <source>
        <dbReference type="Proteomes" id="UP001597052"/>
    </source>
</evidence>
<proteinExistence type="predicted"/>
<dbReference type="InterPro" id="IPR000683">
    <property type="entry name" value="Gfo/Idh/MocA-like_OxRdtase_N"/>
</dbReference>
<dbReference type="RefSeq" id="WP_256394617.1">
    <property type="nucleotide sequence ID" value="NZ_JANHDJ010000001.1"/>
</dbReference>
<dbReference type="Proteomes" id="UP001597052">
    <property type="component" value="Unassembled WGS sequence"/>
</dbReference>
<dbReference type="PANTHER" id="PTHR43377">
    <property type="entry name" value="BILIVERDIN REDUCTASE A"/>
    <property type="match status" value="1"/>
</dbReference>
<evidence type="ECO:0000259" key="1">
    <source>
        <dbReference type="Pfam" id="PF01408"/>
    </source>
</evidence>
<organism evidence="3 4">
    <name type="scientific">Halohasta litorea</name>
    <dbReference type="NCBI Taxonomy" id="869891"/>
    <lineage>
        <taxon>Archaea</taxon>
        <taxon>Methanobacteriati</taxon>
        <taxon>Methanobacteriota</taxon>
        <taxon>Stenosarchaea group</taxon>
        <taxon>Halobacteria</taxon>
        <taxon>Halobacteriales</taxon>
        <taxon>Haloferacaceae</taxon>
        <taxon>Halohasta</taxon>
    </lineage>
</organism>
<accession>A0ABD6D3V2</accession>
<evidence type="ECO:0000313" key="3">
    <source>
        <dbReference type="EMBL" id="MFD1640926.1"/>
    </source>
</evidence>
<dbReference type="PANTHER" id="PTHR43377:SF1">
    <property type="entry name" value="BILIVERDIN REDUCTASE A"/>
    <property type="match status" value="1"/>
</dbReference>
<dbReference type="SUPFAM" id="SSF55347">
    <property type="entry name" value="Glyceraldehyde-3-phosphate dehydrogenase-like, C-terminal domain"/>
    <property type="match status" value="1"/>
</dbReference>
<dbReference type="AlphaFoldDB" id="A0ABD6D3V2"/>
<dbReference type="Gene3D" id="3.30.360.10">
    <property type="entry name" value="Dihydrodipicolinate Reductase, domain 2"/>
    <property type="match status" value="1"/>
</dbReference>
<comment type="caution">
    <text evidence="3">The sequence shown here is derived from an EMBL/GenBank/DDBJ whole genome shotgun (WGS) entry which is preliminary data.</text>
</comment>
<feature type="domain" description="GFO/IDH/MocA-like oxidoreductase" evidence="2">
    <location>
        <begin position="157"/>
        <end position="228"/>
    </location>
</feature>
<dbReference type="Gene3D" id="3.40.50.720">
    <property type="entry name" value="NAD(P)-binding Rossmann-like Domain"/>
    <property type="match status" value="1"/>
</dbReference>
<keyword evidence="4" id="KW-1185">Reference proteome</keyword>
<dbReference type="EMBL" id="JBHUDM010000001">
    <property type="protein sequence ID" value="MFD1640926.1"/>
    <property type="molecule type" value="Genomic_DNA"/>
</dbReference>
<dbReference type="InterPro" id="IPR055170">
    <property type="entry name" value="GFO_IDH_MocA-like_dom"/>
</dbReference>
<dbReference type="SUPFAM" id="SSF51735">
    <property type="entry name" value="NAD(P)-binding Rossmann-fold domains"/>
    <property type="match status" value="1"/>
</dbReference>
<dbReference type="InterPro" id="IPR036291">
    <property type="entry name" value="NAD(P)-bd_dom_sf"/>
</dbReference>
<dbReference type="Pfam" id="PF22725">
    <property type="entry name" value="GFO_IDH_MocA_C3"/>
    <property type="match status" value="1"/>
</dbReference>
<dbReference type="InterPro" id="IPR051450">
    <property type="entry name" value="Gfo/Idh/MocA_Oxidoreductases"/>
</dbReference>